<comment type="function">
    <text evidence="8">Transfers the 4'-phosphopantetheine moiety from coenzyme A to a Ser of acyl-carrier-protein.</text>
</comment>
<comment type="caution">
    <text evidence="10">The sequence shown here is derived from an EMBL/GenBank/DDBJ whole genome shotgun (WGS) entry which is preliminary data.</text>
</comment>
<dbReference type="GO" id="GO:0008897">
    <property type="term" value="F:holo-[acyl-carrier-protein] synthase activity"/>
    <property type="evidence" value="ECO:0007669"/>
    <property type="project" value="UniProtKB-UniRule"/>
</dbReference>
<keyword evidence="2 8" id="KW-0808">Transferase</keyword>
<evidence type="ECO:0000313" key="10">
    <source>
        <dbReference type="EMBL" id="OGG53117.1"/>
    </source>
</evidence>
<keyword evidence="6 8" id="KW-0443">Lipid metabolism</keyword>
<dbReference type="SUPFAM" id="SSF56214">
    <property type="entry name" value="4'-phosphopantetheinyl transferase"/>
    <property type="match status" value="1"/>
</dbReference>
<feature type="domain" description="4'-phosphopantetheinyl transferase" evidence="9">
    <location>
        <begin position="4"/>
        <end position="95"/>
    </location>
</feature>
<sequence length="122" mass="13798">MIRSVGVDLVEVDRVQKAVERWGDRFLRRVYTGEEIDYCFHKGEKYRSLAARFAAKEAVMKALGTGWKRGVRWVDIEVVRRPGAAPEIALHGQSRALGRDGRFLVSLSHTHTHAIAVVVVEE</sequence>
<evidence type="ECO:0000256" key="4">
    <source>
        <dbReference type="ARBA" id="ARBA00022832"/>
    </source>
</evidence>
<evidence type="ECO:0000256" key="3">
    <source>
        <dbReference type="ARBA" id="ARBA00022723"/>
    </source>
</evidence>
<dbReference type="InterPro" id="IPR004568">
    <property type="entry name" value="Ppantetheine-prot_Trfase_dom"/>
</dbReference>
<comment type="subcellular location">
    <subcellularLocation>
        <location evidence="8">Cytoplasm</location>
    </subcellularLocation>
</comment>
<keyword evidence="1 8" id="KW-0444">Lipid biosynthesis</keyword>
<keyword evidence="8" id="KW-0963">Cytoplasm</keyword>
<comment type="similarity">
    <text evidence="8">Belongs to the P-Pant transferase superfamily. AcpS family.</text>
</comment>
<dbReference type="NCBIfam" id="TIGR00516">
    <property type="entry name" value="acpS"/>
    <property type="match status" value="1"/>
</dbReference>
<protein>
    <recommendedName>
        <fullName evidence="8">Holo-[acyl-carrier-protein] synthase</fullName>
        <shortName evidence="8">Holo-ACP synthase</shortName>
        <ecNumber evidence="8">2.7.8.7</ecNumber>
    </recommendedName>
    <alternativeName>
        <fullName evidence="8">4'-phosphopantetheinyl transferase AcpS</fullName>
    </alternativeName>
</protein>
<feature type="binding site" evidence="8">
    <location>
        <position position="8"/>
    </location>
    <ligand>
        <name>Mg(2+)</name>
        <dbReference type="ChEBI" id="CHEBI:18420"/>
    </ligand>
</feature>
<keyword evidence="7 8" id="KW-0275">Fatty acid biosynthesis</keyword>
<evidence type="ECO:0000256" key="1">
    <source>
        <dbReference type="ARBA" id="ARBA00022516"/>
    </source>
</evidence>
<comment type="catalytic activity">
    <reaction evidence="8">
        <text>apo-[ACP] + CoA = holo-[ACP] + adenosine 3',5'-bisphosphate + H(+)</text>
        <dbReference type="Rhea" id="RHEA:12068"/>
        <dbReference type="Rhea" id="RHEA-COMP:9685"/>
        <dbReference type="Rhea" id="RHEA-COMP:9690"/>
        <dbReference type="ChEBI" id="CHEBI:15378"/>
        <dbReference type="ChEBI" id="CHEBI:29999"/>
        <dbReference type="ChEBI" id="CHEBI:57287"/>
        <dbReference type="ChEBI" id="CHEBI:58343"/>
        <dbReference type="ChEBI" id="CHEBI:64479"/>
        <dbReference type="EC" id="2.7.8.7"/>
    </reaction>
</comment>
<dbReference type="HAMAP" id="MF_00101">
    <property type="entry name" value="AcpS"/>
    <property type="match status" value="1"/>
</dbReference>
<evidence type="ECO:0000259" key="9">
    <source>
        <dbReference type="Pfam" id="PF01648"/>
    </source>
</evidence>
<gene>
    <name evidence="8" type="primary">acpS</name>
    <name evidence="10" type="ORF">A3F84_14110</name>
</gene>
<dbReference type="Proteomes" id="UP000178606">
    <property type="component" value="Unassembled WGS sequence"/>
</dbReference>
<evidence type="ECO:0000313" key="11">
    <source>
        <dbReference type="Proteomes" id="UP000178606"/>
    </source>
</evidence>
<dbReference type="Pfam" id="PF01648">
    <property type="entry name" value="ACPS"/>
    <property type="match status" value="1"/>
</dbReference>
<evidence type="ECO:0000256" key="7">
    <source>
        <dbReference type="ARBA" id="ARBA00023160"/>
    </source>
</evidence>
<dbReference type="NCBIfam" id="TIGR00556">
    <property type="entry name" value="pantethn_trn"/>
    <property type="match status" value="1"/>
</dbReference>
<keyword evidence="4 8" id="KW-0276">Fatty acid metabolism</keyword>
<evidence type="ECO:0000256" key="2">
    <source>
        <dbReference type="ARBA" id="ARBA00022679"/>
    </source>
</evidence>
<dbReference type="InterPro" id="IPR002582">
    <property type="entry name" value="ACPS"/>
</dbReference>
<dbReference type="EC" id="2.7.8.7" evidence="8"/>
<reference evidence="10 11" key="1">
    <citation type="journal article" date="2016" name="Nat. Commun.">
        <title>Thousands of microbial genomes shed light on interconnected biogeochemical processes in an aquifer system.</title>
        <authorList>
            <person name="Anantharaman K."/>
            <person name="Brown C.T."/>
            <person name="Hug L.A."/>
            <person name="Sharon I."/>
            <person name="Castelle C.J."/>
            <person name="Probst A.J."/>
            <person name="Thomas B.C."/>
            <person name="Singh A."/>
            <person name="Wilkins M.J."/>
            <person name="Karaoz U."/>
            <person name="Brodie E.L."/>
            <person name="Williams K.H."/>
            <person name="Hubbard S.S."/>
            <person name="Banfield J.F."/>
        </authorList>
    </citation>
    <scope>NUCLEOTIDE SEQUENCE [LARGE SCALE GENOMIC DNA]</scope>
    <source>
        <strain evidence="11">RIFCSPLOWO2_12_FULL_64_10</strain>
    </source>
</reference>
<dbReference type="EMBL" id="MFKF01000127">
    <property type="protein sequence ID" value="OGG53117.1"/>
    <property type="molecule type" value="Genomic_DNA"/>
</dbReference>
<dbReference type="InterPro" id="IPR037143">
    <property type="entry name" value="4-PPantetheinyl_Trfase_dom_sf"/>
</dbReference>
<keyword evidence="5 8" id="KW-0460">Magnesium</keyword>
<dbReference type="GO" id="GO:0000287">
    <property type="term" value="F:magnesium ion binding"/>
    <property type="evidence" value="ECO:0007669"/>
    <property type="project" value="UniProtKB-UniRule"/>
</dbReference>
<feature type="binding site" evidence="8">
    <location>
        <position position="57"/>
    </location>
    <ligand>
        <name>Mg(2+)</name>
        <dbReference type="ChEBI" id="CHEBI:18420"/>
    </ligand>
</feature>
<dbReference type="InterPro" id="IPR008278">
    <property type="entry name" value="4-PPantetheinyl_Trfase_dom"/>
</dbReference>
<dbReference type="Gene3D" id="3.90.470.20">
    <property type="entry name" value="4'-phosphopantetheinyl transferase domain"/>
    <property type="match status" value="1"/>
</dbReference>
<dbReference type="GO" id="GO:0005737">
    <property type="term" value="C:cytoplasm"/>
    <property type="evidence" value="ECO:0007669"/>
    <property type="project" value="UniProtKB-SubCell"/>
</dbReference>
<organism evidence="10 11">
    <name type="scientific">Handelsmanbacteria sp. (strain RIFCSPLOWO2_12_FULL_64_10)</name>
    <dbReference type="NCBI Taxonomy" id="1817868"/>
    <lineage>
        <taxon>Bacteria</taxon>
        <taxon>Candidatus Handelsmaniibacteriota</taxon>
    </lineage>
</organism>
<evidence type="ECO:0000256" key="8">
    <source>
        <dbReference type="HAMAP-Rule" id="MF_00101"/>
    </source>
</evidence>
<proteinExistence type="inferred from homology"/>
<keyword evidence="3 8" id="KW-0479">Metal-binding</keyword>
<comment type="cofactor">
    <cofactor evidence="8">
        <name>Mg(2+)</name>
        <dbReference type="ChEBI" id="CHEBI:18420"/>
    </cofactor>
</comment>
<name>A0A1F6CVH8_HANXR</name>
<dbReference type="AlphaFoldDB" id="A0A1F6CVH8"/>
<evidence type="ECO:0000256" key="5">
    <source>
        <dbReference type="ARBA" id="ARBA00022842"/>
    </source>
</evidence>
<accession>A0A1F6CVH8</accession>
<dbReference type="GO" id="GO:0006633">
    <property type="term" value="P:fatty acid biosynthetic process"/>
    <property type="evidence" value="ECO:0007669"/>
    <property type="project" value="UniProtKB-UniRule"/>
</dbReference>
<evidence type="ECO:0000256" key="6">
    <source>
        <dbReference type="ARBA" id="ARBA00023098"/>
    </source>
</evidence>